<sequence>MRNICLVVRAAFDGGSYINIDRLTVARLKRDNRFGYSGIIHR</sequence>
<proteinExistence type="predicted"/>
<organism evidence="1">
    <name type="scientific">Siphoviridae sp. ctBLh2</name>
    <dbReference type="NCBI Taxonomy" id="2827803"/>
    <lineage>
        <taxon>Viruses</taxon>
        <taxon>Duplodnaviria</taxon>
        <taxon>Heunggongvirae</taxon>
        <taxon>Uroviricota</taxon>
        <taxon>Caudoviricetes</taxon>
    </lineage>
</organism>
<name>A0A8S5S328_9CAUD</name>
<reference evidence="1" key="1">
    <citation type="journal article" date="2021" name="Proc. Natl. Acad. Sci. U.S.A.">
        <title>A Catalog of Tens of Thousands of Viruses from Human Metagenomes Reveals Hidden Associations with Chronic Diseases.</title>
        <authorList>
            <person name="Tisza M.J."/>
            <person name="Buck C.B."/>
        </authorList>
    </citation>
    <scope>NUCLEOTIDE SEQUENCE</scope>
    <source>
        <strain evidence="1">CtBLh2</strain>
    </source>
</reference>
<accession>A0A8S5S328</accession>
<evidence type="ECO:0000313" key="1">
    <source>
        <dbReference type="EMBL" id="DAF45412.1"/>
    </source>
</evidence>
<protein>
    <submittedName>
        <fullName evidence="1">Uncharacterized protein</fullName>
    </submittedName>
</protein>
<dbReference type="EMBL" id="BK032514">
    <property type="protein sequence ID" value="DAF45412.1"/>
    <property type="molecule type" value="Genomic_DNA"/>
</dbReference>